<evidence type="ECO:0000256" key="2">
    <source>
        <dbReference type="ARBA" id="ARBA00008814"/>
    </source>
</evidence>
<dbReference type="GO" id="GO:0030288">
    <property type="term" value="C:outer membrane-bounded periplasmic space"/>
    <property type="evidence" value="ECO:0007669"/>
    <property type="project" value="TreeGrafter"/>
</dbReference>
<dbReference type="EMBL" id="FRFG01000010">
    <property type="protein sequence ID" value="SHO54976.1"/>
    <property type="molecule type" value="Genomic_DNA"/>
</dbReference>
<evidence type="ECO:0000259" key="7">
    <source>
        <dbReference type="PROSITE" id="PS50983"/>
    </source>
</evidence>
<comment type="similarity">
    <text evidence="2">Belongs to the bacterial solute-binding protein 8 family.</text>
</comment>
<dbReference type="GO" id="GO:1901678">
    <property type="term" value="P:iron coordination entity transport"/>
    <property type="evidence" value="ECO:0007669"/>
    <property type="project" value="UniProtKB-ARBA"/>
</dbReference>
<dbReference type="SUPFAM" id="SSF53807">
    <property type="entry name" value="Helical backbone' metal receptor"/>
    <property type="match status" value="1"/>
</dbReference>
<evidence type="ECO:0000256" key="5">
    <source>
        <dbReference type="ARBA" id="ARBA00022729"/>
    </source>
</evidence>
<evidence type="ECO:0000256" key="3">
    <source>
        <dbReference type="ARBA" id="ARBA00022448"/>
    </source>
</evidence>
<keyword evidence="4" id="KW-0408">Iron</keyword>
<evidence type="ECO:0000256" key="4">
    <source>
        <dbReference type="ARBA" id="ARBA00022496"/>
    </source>
</evidence>
<sequence length="312" mass="33851">MKNIFLMVAVLFSSLTFANDTKASWPLVFHNDDGTTTTIPAQPENILSTSVTVTGTLLAIGAPVTASAATSDGRFFGQWKQVARQRKVRKLWSAGSVDLESVYVQMPDLIVVSASGADSALAQLDELKVVAPVIVVDYSDQSWQSLAMKLGQATGLTQQAKAHIDAFHQLVTASRAKMTLPDGMTNIISYHGAGVVNAVAKTEGAHARLLESLGFRIEAPDPAWQTGVVSHRDFLRVNYENLTRLKARTTFLLASGEANVRRFIHDPVLRNQPSVLAGQVYGLGIHSFRIDMYSATEIIDALVQRFGPAKTQ</sequence>
<dbReference type="Proteomes" id="UP000184600">
    <property type="component" value="Unassembled WGS sequence"/>
</dbReference>
<name>A0A1M7YR14_9VIBR</name>
<comment type="subcellular location">
    <subcellularLocation>
        <location evidence="1">Cell envelope</location>
    </subcellularLocation>
</comment>
<evidence type="ECO:0000256" key="1">
    <source>
        <dbReference type="ARBA" id="ARBA00004196"/>
    </source>
</evidence>
<dbReference type="InterPro" id="IPR051313">
    <property type="entry name" value="Bact_iron-sidero_bind"/>
</dbReference>
<evidence type="ECO:0000313" key="9">
    <source>
        <dbReference type="Proteomes" id="UP000184600"/>
    </source>
</evidence>
<protein>
    <submittedName>
        <fullName evidence="8">Ferrienterobactin-binding periplasmic protein</fullName>
    </submittedName>
</protein>
<dbReference type="PROSITE" id="PS50983">
    <property type="entry name" value="FE_B12_PBP"/>
    <property type="match status" value="1"/>
</dbReference>
<keyword evidence="4" id="KW-0406">Ion transport</keyword>
<keyword evidence="3" id="KW-0813">Transport</keyword>
<evidence type="ECO:0000313" key="8">
    <source>
        <dbReference type="EMBL" id="SHO54976.1"/>
    </source>
</evidence>
<feature type="signal peptide" evidence="6">
    <location>
        <begin position="1"/>
        <end position="18"/>
    </location>
</feature>
<feature type="domain" description="Fe/B12 periplasmic-binding" evidence="7">
    <location>
        <begin position="45"/>
        <end position="310"/>
    </location>
</feature>
<proteinExistence type="inferred from homology"/>
<dbReference type="Pfam" id="PF01497">
    <property type="entry name" value="Peripla_BP_2"/>
    <property type="match status" value="1"/>
</dbReference>
<dbReference type="PANTHER" id="PTHR30532:SF24">
    <property type="entry name" value="FERRIC ENTEROBACTIN-BINDING PERIPLASMIC PROTEIN FEPB"/>
    <property type="match status" value="1"/>
</dbReference>
<reference evidence="9" key="1">
    <citation type="submission" date="2016-12" db="EMBL/GenBank/DDBJ databases">
        <authorList>
            <person name="Rodrigo-Torres L."/>
            <person name="Arahal R.D."/>
            <person name="Lucena T."/>
        </authorList>
    </citation>
    <scope>NUCLEOTIDE SEQUENCE [LARGE SCALE GENOMIC DNA]</scope>
</reference>
<keyword evidence="4" id="KW-0410">Iron transport</keyword>
<organism evidence="8 9">
    <name type="scientific">Vibrio quintilis</name>
    <dbReference type="NCBI Taxonomy" id="1117707"/>
    <lineage>
        <taxon>Bacteria</taxon>
        <taxon>Pseudomonadati</taxon>
        <taxon>Pseudomonadota</taxon>
        <taxon>Gammaproteobacteria</taxon>
        <taxon>Vibrionales</taxon>
        <taxon>Vibrionaceae</taxon>
        <taxon>Vibrio</taxon>
    </lineage>
</organism>
<dbReference type="AlphaFoldDB" id="A0A1M7YR14"/>
<evidence type="ECO:0000256" key="6">
    <source>
        <dbReference type="SAM" id="SignalP"/>
    </source>
</evidence>
<dbReference type="InterPro" id="IPR002491">
    <property type="entry name" value="ABC_transptr_periplasmic_BD"/>
</dbReference>
<gene>
    <name evidence="8" type="primary">fepB</name>
    <name evidence="8" type="ORF">VQ7734_00695</name>
</gene>
<accession>A0A1M7YR14</accession>
<dbReference type="PANTHER" id="PTHR30532">
    <property type="entry name" value="IRON III DICITRATE-BINDING PERIPLASMIC PROTEIN"/>
    <property type="match status" value="1"/>
</dbReference>
<keyword evidence="5 6" id="KW-0732">Signal</keyword>
<dbReference type="RefSeq" id="WP_073579932.1">
    <property type="nucleotide sequence ID" value="NZ_AP024898.1"/>
</dbReference>
<feature type="chain" id="PRO_5009929914" evidence="6">
    <location>
        <begin position="19"/>
        <end position="312"/>
    </location>
</feature>
<dbReference type="NCBIfam" id="NF008200">
    <property type="entry name" value="PRK10957.1"/>
    <property type="match status" value="1"/>
</dbReference>
<keyword evidence="9" id="KW-1185">Reference proteome</keyword>
<dbReference type="Gene3D" id="3.40.50.1980">
    <property type="entry name" value="Nitrogenase molybdenum iron protein domain"/>
    <property type="match status" value="2"/>
</dbReference>
<dbReference type="STRING" id="1117707.VQ7734_00695"/>